<dbReference type="EMBL" id="BHXC01000002">
    <property type="protein sequence ID" value="GCB87771.1"/>
    <property type="molecule type" value="Genomic_DNA"/>
</dbReference>
<proteinExistence type="predicted"/>
<gene>
    <name evidence="1" type="ORF">SALB_00440</name>
</gene>
<name>A0A059W9R2_STRNR</name>
<protein>
    <submittedName>
        <fullName evidence="1">Uncharacterized protein</fullName>
    </submittedName>
</protein>
<accession>A0A059W9R2</accession>
<dbReference type="InterPro" id="IPR046134">
    <property type="entry name" value="DUF6131"/>
</dbReference>
<dbReference type="Proteomes" id="UP000288351">
    <property type="component" value="Unassembled WGS sequence"/>
</dbReference>
<organism evidence="1 2">
    <name type="scientific">Streptomyces noursei</name>
    <name type="common">Streptomyces albulus</name>
    <dbReference type="NCBI Taxonomy" id="1971"/>
    <lineage>
        <taxon>Bacteria</taxon>
        <taxon>Bacillati</taxon>
        <taxon>Actinomycetota</taxon>
        <taxon>Actinomycetes</taxon>
        <taxon>Kitasatosporales</taxon>
        <taxon>Streptomycetaceae</taxon>
        <taxon>Streptomyces</taxon>
    </lineage>
</organism>
<reference evidence="1 2" key="1">
    <citation type="journal article" date="2019" name="Microbiol. Resour. Announc.">
        <title>Draft Genome Sequence of the Most Traditional epsilon-Poly-l-Lysine Producer, Streptomyces albulus NBRC14147.</title>
        <authorList>
            <person name="Yamanaka K."/>
            <person name="Hamano Y."/>
        </authorList>
    </citation>
    <scope>NUCLEOTIDE SEQUENCE [LARGE SCALE GENOMIC DNA]</scope>
    <source>
        <strain evidence="1 2">NBRC 14147</strain>
    </source>
</reference>
<dbReference type="Pfam" id="PF19626">
    <property type="entry name" value="DUF6131"/>
    <property type="match status" value="1"/>
</dbReference>
<evidence type="ECO:0000313" key="1">
    <source>
        <dbReference type="EMBL" id="GCB87771.1"/>
    </source>
</evidence>
<dbReference type="RefSeq" id="WP_016573617.1">
    <property type="nucleotide sequence ID" value="NZ_BHXC01000002.1"/>
</dbReference>
<evidence type="ECO:0000313" key="2">
    <source>
        <dbReference type="Proteomes" id="UP000288351"/>
    </source>
</evidence>
<dbReference type="eggNOG" id="ENOG5033DZ6">
    <property type="taxonomic scope" value="Bacteria"/>
</dbReference>
<comment type="caution">
    <text evidence="1">The sequence shown here is derived from an EMBL/GenBank/DDBJ whole genome shotgun (WGS) entry which is preliminary data.</text>
</comment>
<sequence length="51" mass="5523">MVVLGIILLIIGFLTGISILWTIGIILLVIGAVLWLLGTLGHAVGGRRHYW</sequence>
<dbReference type="AlphaFoldDB" id="A0A059W9R2"/>